<protein>
    <submittedName>
        <fullName evidence="2">Uncharacterized protein</fullName>
    </submittedName>
</protein>
<dbReference type="Gramene" id="EOY27690">
    <property type="protein sequence ID" value="EOY27690"/>
    <property type="gene ID" value="TCM_029477"/>
</dbReference>
<keyword evidence="3" id="KW-1185">Reference proteome</keyword>
<name>A0A061GCX7_THECC</name>
<feature type="region of interest" description="Disordered" evidence="1">
    <location>
        <begin position="16"/>
        <end position="44"/>
    </location>
</feature>
<dbReference type="AlphaFoldDB" id="A0A061GCX7"/>
<evidence type="ECO:0000313" key="3">
    <source>
        <dbReference type="Proteomes" id="UP000026915"/>
    </source>
</evidence>
<feature type="compositionally biased region" description="Polar residues" evidence="1">
    <location>
        <begin position="27"/>
        <end position="44"/>
    </location>
</feature>
<evidence type="ECO:0000313" key="2">
    <source>
        <dbReference type="EMBL" id="EOY27690.1"/>
    </source>
</evidence>
<dbReference type="EMBL" id="CM001884">
    <property type="protein sequence ID" value="EOY27690.1"/>
    <property type="molecule type" value="Genomic_DNA"/>
</dbReference>
<evidence type="ECO:0000256" key="1">
    <source>
        <dbReference type="SAM" id="MobiDB-lite"/>
    </source>
</evidence>
<accession>A0A061GCX7</accession>
<dbReference type="HOGENOM" id="CLU_2659511_0_0_1"/>
<proteinExistence type="predicted"/>
<dbReference type="Proteomes" id="UP000026915">
    <property type="component" value="Chromosome 6"/>
</dbReference>
<reference evidence="2 3" key="1">
    <citation type="journal article" date="2013" name="Genome Biol.">
        <title>The genome sequence of the most widely cultivated cacao type and its use to identify candidate genes regulating pod color.</title>
        <authorList>
            <person name="Motamayor J.C."/>
            <person name="Mockaitis K."/>
            <person name="Schmutz J."/>
            <person name="Haiminen N."/>
            <person name="Iii D.L."/>
            <person name="Cornejo O."/>
            <person name="Findley S.D."/>
            <person name="Zheng P."/>
            <person name="Utro F."/>
            <person name="Royaert S."/>
            <person name="Saski C."/>
            <person name="Jenkins J."/>
            <person name="Podicheti R."/>
            <person name="Zhao M."/>
            <person name="Scheffler B.E."/>
            <person name="Stack J.C."/>
            <person name="Feltus F.A."/>
            <person name="Mustiga G.M."/>
            <person name="Amores F."/>
            <person name="Phillips W."/>
            <person name="Marelli J.P."/>
            <person name="May G.D."/>
            <person name="Shapiro H."/>
            <person name="Ma J."/>
            <person name="Bustamante C.D."/>
            <person name="Schnell R.J."/>
            <person name="Main D."/>
            <person name="Gilbert D."/>
            <person name="Parida L."/>
            <person name="Kuhn D.N."/>
        </authorList>
    </citation>
    <scope>NUCLEOTIDE SEQUENCE [LARGE SCALE GENOMIC DNA]</scope>
    <source>
        <strain evidence="3">cv. Matina 1-6</strain>
    </source>
</reference>
<gene>
    <name evidence="2" type="ORF">TCM_029477</name>
</gene>
<organism evidence="2 3">
    <name type="scientific">Theobroma cacao</name>
    <name type="common">Cacao</name>
    <name type="synonym">Cocoa</name>
    <dbReference type="NCBI Taxonomy" id="3641"/>
    <lineage>
        <taxon>Eukaryota</taxon>
        <taxon>Viridiplantae</taxon>
        <taxon>Streptophyta</taxon>
        <taxon>Embryophyta</taxon>
        <taxon>Tracheophyta</taxon>
        <taxon>Spermatophyta</taxon>
        <taxon>Magnoliopsida</taxon>
        <taxon>eudicotyledons</taxon>
        <taxon>Gunneridae</taxon>
        <taxon>Pentapetalae</taxon>
        <taxon>rosids</taxon>
        <taxon>malvids</taxon>
        <taxon>Malvales</taxon>
        <taxon>Malvaceae</taxon>
        <taxon>Byttnerioideae</taxon>
        <taxon>Theobroma</taxon>
    </lineage>
</organism>
<sequence length="76" mass="8408">MVLFNLFLKVIKDDAPTKKKKNKDPESTCSIFQGQAQSRTSRTGPVSFHVHAGNLLTVKKGDLSFYITAHAQITTT</sequence>
<dbReference type="InParanoid" id="A0A061GCX7"/>